<evidence type="ECO:0000259" key="8">
    <source>
        <dbReference type="PROSITE" id="PS51349"/>
    </source>
</evidence>
<dbReference type="CDD" id="cd02809">
    <property type="entry name" value="alpha_hydroxyacid_oxid_FMN"/>
    <property type="match status" value="1"/>
</dbReference>
<feature type="domain" description="FMN hydroxy acid dehydrogenase" evidence="8">
    <location>
        <begin position="6"/>
        <end position="388"/>
    </location>
</feature>
<keyword evidence="10" id="KW-1185">Reference proteome</keyword>
<dbReference type="InterPro" id="IPR008259">
    <property type="entry name" value="FMN_hydac_DH_AS"/>
</dbReference>
<comment type="cofactor">
    <cofactor evidence="1">
        <name>FMN</name>
        <dbReference type="ChEBI" id="CHEBI:58210"/>
    </cofactor>
</comment>
<gene>
    <name evidence="9" type="ORF">EV675_0761</name>
</gene>
<reference evidence="9 10" key="1">
    <citation type="submission" date="2019-02" db="EMBL/GenBank/DDBJ databases">
        <title>Genomic Encyclopedia of Type Strains, Phase IV (KMG-IV): sequencing the most valuable type-strain genomes for metagenomic binning, comparative biology and taxonomic classification.</title>
        <authorList>
            <person name="Goeker M."/>
        </authorList>
    </citation>
    <scope>NUCLEOTIDE SEQUENCE [LARGE SCALE GENOMIC DNA]</scope>
    <source>
        <strain evidence="9 10">K24</strain>
    </source>
</reference>
<dbReference type="EMBL" id="SGXC01000001">
    <property type="protein sequence ID" value="RZS84742.1"/>
    <property type="molecule type" value="Genomic_DNA"/>
</dbReference>
<accession>A0A4Q7NIU5</accession>
<feature type="binding site" evidence="7">
    <location>
        <position position="259"/>
    </location>
    <ligand>
        <name>FMN</name>
        <dbReference type="ChEBI" id="CHEBI:58210"/>
    </ligand>
</feature>
<dbReference type="RefSeq" id="WP_130356075.1">
    <property type="nucleotide sequence ID" value="NZ_SGXC01000001.1"/>
</dbReference>
<feature type="binding site" evidence="7">
    <location>
        <position position="286"/>
    </location>
    <ligand>
        <name>glyoxylate</name>
        <dbReference type="ChEBI" id="CHEBI:36655"/>
    </ligand>
</feature>
<comment type="similarity">
    <text evidence="5">Belongs to the FMN-dependent alpha-hydroxy acid dehydrogenase family.</text>
</comment>
<keyword evidence="3 7" id="KW-0288">FMN</keyword>
<dbReference type="InterPro" id="IPR012133">
    <property type="entry name" value="Alpha-hydoxy_acid_DH_FMN"/>
</dbReference>
<dbReference type="PROSITE" id="PS51349">
    <property type="entry name" value="FMN_HYDROXY_ACID_DH_2"/>
    <property type="match status" value="1"/>
</dbReference>
<dbReference type="InterPro" id="IPR000262">
    <property type="entry name" value="FMN-dep_DH"/>
</dbReference>
<sequence length="399" mass="43050">MGLFDRGIGRAQSIDDLRAAARRRLPRLVFDFFDGGAESETTLSDNRQAFERVRLLPRALVDVSQVSTRCTVLGAPADYPLAIAPTGGVGYGRHGGDLAIARAAAKHGIPYTLSTSATASIEEVAREAPGRLWFQAYVLKNQDFFHALIERARAADYEALVITVDLPVGGKRERDVRNGFRTPFRLTYRSFGDVAAHPRWALALLRHGMPVNKNLIGLQRDVTSVAGLASAVGRNYDPSFDWDRLAQVRDRWPRKLIVKGVLRPDDADRLVRLGADAVVVSNHGGRQLDGACATLDALPGVVDAVAGRIPVWLDGGVRRGVDILKARALGAEGVLVGRATLYGAVAGGEPGAHRALQILTEELVRAMKLCGAPGIEDIDETLLARPPRRATHEGRTCAG</sequence>
<feature type="binding site" evidence="7">
    <location>
        <position position="135"/>
    </location>
    <ligand>
        <name>FMN</name>
        <dbReference type="ChEBI" id="CHEBI:58210"/>
    </ligand>
</feature>
<evidence type="ECO:0000256" key="5">
    <source>
        <dbReference type="ARBA" id="ARBA00024042"/>
    </source>
</evidence>
<evidence type="ECO:0000256" key="6">
    <source>
        <dbReference type="PIRSR" id="PIRSR000138-1"/>
    </source>
</evidence>
<feature type="active site" description="Proton acceptor" evidence="6">
    <location>
        <position position="283"/>
    </location>
</feature>
<dbReference type="Proteomes" id="UP000292445">
    <property type="component" value="Unassembled WGS sequence"/>
</dbReference>
<feature type="binding site" evidence="7">
    <location>
        <position position="283"/>
    </location>
    <ligand>
        <name>glyoxylate</name>
        <dbReference type="ChEBI" id="CHEBI:36655"/>
    </ligand>
</feature>
<comment type="caution">
    <text evidence="9">The sequence shown here is derived from an EMBL/GenBank/DDBJ whole genome shotgun (WGS) entry which is preliminary data.</text>
</comment>
<dbReference type="OrthoDB" id="8717062at2"/>
<dbReference type="PANTHER" id="PTHR10578">
    <property type="entry name" value="S -2-HYDROXY-ACID OXIDASE-RELATED"/>
    <property type="match status" value="1"/>
</dbReference>
<dbReference type="GO" id="GO:0005886">
    <property type="term" value="C:plasma membrane"/>
    <property type="evidence" value="ECO:0007669"/>
    <property type="project" value="TreeGrafter"/>
</dbReference>
<feature type="binding site" evidence="7">
    <location>
        <position position="114"/>
    </location>
    <ligand>
        <name>FMN</name>
        <dbReference type="ChEBI" id="CHEBI:58210"/>
    </ligand>
</feature>
<dbReference type="PIRSF" id="PIRSF000138">
    <property type="entry name" value="Al-hdrx_acd_dh"/>
    <property type="match status" value="1"/>
</dbReference>
<evidence type="ECO:0000256" key="7">
    <source>
        <dbReference type="PIRSR" id="PIRSR000138-2"/>
    </source>
</evidence>
<feature type="binding site" evidence="7">
    <location>
        <begin position="337"/>
        <end position="338"/>
    </location>
    <ligand>
        <name>FMN</name>
        <dbReference type="ChEBI" id="CHEBI:58210"/>
    </ligand>
</feature>
<feature type="binding site" evidence="7">
    <location>
        <begin position="314"/>
        <end position="318"/>
    </location>
    <ligand>
        <name>FMN</name>
        <dbReference type="ChEBI" id="CHEBI:58210"/>
    </ligand>
</feature>
<dbReference type="PROSITE" id="PS00557">
    <property type="entry name" value="FMN_HYDROXY_ACID_DH_1"/>
    <property type="match status" value="1"/>
</dbReference>
<dbReference type="GO" id="GO:0004459">
    <property type="term" value="F:L-lactate dehydrogenase (NAD+) activity"/>
    <property type="evidence" value="ECO:0007669"/>
    <property type="project" value="TreeGrafter"/>
</dbReference>
<dbReference type="Gene3D" id="3.20.20.70">
    <property type="entry name" value="Aldolase class I"/>
    <property type="match status" value="1"/>
</dbReference>
<feature type="binding site" evidence="7">
    <location>
        <position position="281"/>
    </location>
    <ligand>
        <name>FMN</name>
        <dbReference type="ChEBI" id="CHEBI:58210"/>
    </ligand>
</feature>
<feature type="binding site" evidence="7">
    <location>
        <position position="137"/>
    </location>
    <ligand>
        <name>glyoxylate</name>
        <dbReference type="ChEBI" id="CHEBI:36655"/>
    </ligand>
</feature>
<keyword evidence="4" id="KW-0560">Oxidoreductase</keyword>
<proteinExistence type="inferred from homology"/>
<dbReference type="SUPFAM" id="SSF51395">
    <property type="entry name" value="FMN-linked oxidoreductases"/>
    <property type="match status" value="1"/>
</dbReference>
<evidence type="ECO:0000256" key="2">
    <source>
        <dbReference type="ARBA" id="ARBA00022630"/>
    </source>
</evidence>
<dbReference type="PANTHER" id="PTHR10578:SF107">
    <property type="entry name" value="2-HYDROXYACID OXIDASE 1"/>
    <property type="match status" value="1"/>
</dbReference>
<name>A0A4Q7NIU5_9BURK</name>
<evidence type="ECO:0000313" key="9">
    <source>
        <dbReference type="EMBL" id="RZS84742.1"/>
    </source>
</evidence>
<dbReference type="FunFam" id="3.20.20.70:FF:000029">
    <property type="entry name" value="L-lactate dehydrogenase"/>
    <property type="match status" value="1"/>
</dbReference>
<evidence type="ECO:0000256" key="3">
    <source>
        <dbReference type="ARBA" id="ARBA00022643"/>
    </source>
</evidence>
<feature type="binding site" evidence="7">
    <location>
        <begin position="85"/>
        <end position="87"/>
    </location>
    <ligand>
        <name>FMN</name>
        <dbReference type="ChEBI" id="CHEBI:58210"/>
    </ligand>
</feature>
<dbReference type="GO" id="GO:0010181">
    <property type="term" value="F:FMN binding"/>
    <property type="evidence" value="ECO:0007669"/>
    <property type="project" value="InterPro"/>
</dbReference>
<keyword evidence="2 7" id="KW-0285">Flavoprotein</keyword>
<evidence type="ECO:0000256" key="4">
    <source>
        <dbReference type="ARBA" id="ARBA00023002"/>
    </source>
</evidence>
<dbReference type="InterPro" id="IPR037396">
    <property type="entry name" value="FMN_HAD"/>
</dbReference>
<evidence type="ECO:0000256" key="1">
    <source>
        <dbReference type="ARBA" id="ARBA00001917"/>
    </source>
</evidence>
<protein>
    <submittedName>
        <fullName evidence="9">(S)-mandelate dehydrogenase</fullName>
    </submittedName>
</protein>
<evidence type="ECO:0000313" key="10">
    <source>
        <dbReference type="Proteomes" id="UP000292445"/>
    </source>
</evidence>
<organism evidence="9 10">
    <name type="scientific">Pigmentiphaga kullae</name>
    <dbReference type="NCBI Taxonomy" id="151784"/>
    <lineage>
        <taxon>Bacteria</taxon>
        <taxon>Pseudomonadati</taxon>
        <taxon>Pseudomonadota</taxon>
        <taxon>Betaproteobacteria</taxon>
        <taxon>Burkholderiales</taxon>
        <taxon>Alcaligenaceae</taxon>
        <taxon>Pigmentiphaga</taxon>
    </lineage>
</organism>
<feature type="binding site" evidence="7">
    <location>
        <position position="163"/>
    </location>
    <ligand>
        <name>FMN</name>
        <dbReference type="ChEBI" id="CHEBI:58210"/>
    </ligand>
</feature>
<dbReference type="GO" id="GO:0009060">
    <property type="term" value="P:aerobic respiration"/>
    <property type="evidence" value="ECO:0007669"/>
    <property type="project" value="TreeGrafter"/>
</dbReference>
<dbReference type="Pfam" id="PF01070">
    <property type="entry name" value="FMN_dh"/>
    <property type="match status" value="1"/>
</dbReference>
<dbReference type="AlphaFoldDB" id="A0A4Q7NIU5"/>
<dbReference type="InterPro" id="IPR013785">
    <property type="entry name" value="Aldolase_TIM"/>
</dbReference>
<feature type="binding site" evidence="7">
    <location>
        <position position="172"/>
    </location>
    <ligand>
        <name>glyoxylate</name>
        <dbReference type="ChEBI" id="CHEBI:36655"/>
    </ligand>
</feature>